<evidence type="ECO:0000313" key="2">
    <source>
        <dbReference type="EMBL" id="UJO23450.1"/>
    </source>
</evidence>
<dbReference type="OrthoDB" id="3650297at2759"/>
<reference evidence="2" key="2">
    <citation type="journal article" date="2022" name="Microb. Genom.">
        <title>A chromosome-scale genome assembly of the tomato pathogen Cladosporium fulvum reveals a compartmentalized genome architecture and the presence of a dispensable chromosome.</title>
        <authorList>
            <person name="Zaccaron A.Z."/>
            <person name="Chen L.H."/>
            <person name="Samaras A."/>
            <person name="Stergiopoulos I."/>
        </authorList>
    </citation>
    <scope>NUCLEOTIDE SEQUENCE</scope>
    <source>
        <strain evidence="2">Race5_Kim</strain>
    </source>
</reference>
<dbReference type="Proteomes" id="UP000756132">
    <property type="component" value="Chromosome 11"/>
</dbReference>
<proteinExistence type="predicted"/>
<evidence type="ECO:0000256" key="1">
    <source>
        <dbReference type="SAM" id="MobiDB-lite"/>
    </source>
</evidence>
<evidence type="ECO:0000313" key="3">
    <source>
        <dbReference type="Proteomes" id="UP000756132"/>
    </source>
</evidence>
<gene>
    <name evidence="2" type="ORF">CLAFUR5_12741</name>
</gene>
<keyword evidence="3" id="KW-1185">Reference proteome</keyword>
<sequence length="287" mass="32303">MSSPAAALFDTETNGEVLQEFRDLALGSLGAVEDPGGATRIGDKDNKGDQVMREHDRTNSDGCLESDKTIKDKILPLMSFEVELRDKILEYLVHGSPIRVFLAPRGRDPPTAIQLPITARVGNRKLRQETIRVALMNTTLEIHSGPGNRKLQQWLSSIDLSLASKGQTNGFDAVKKLSFPYFSFLPYDRLLADTPHGDIELMKKCSNLREVSIYFSPGQVCDYFAPDKSAQQLRQDYRLDGMLGLEKLETLRFLGWYGSNPNSGICELARWFEDSFKSQKEVGKRRR</sequence>
<dbReference type="AlphaFoldDB" id="A0A9Q8PJA5"/>
<feature type="region of interest" description="Disordered" evidence="1">
    <location>
        <begin position="35"/>
        <end position="62"/>
    </location>
</feature>
<dbReference type="EMBL" id="CP090173">
    <property type="protein sequence ID" value="UJO23450.1"/>
    <property type="molecule type" value="Genomic_DNA"/>
</dbReference>
<dbReference type="RefSeq" id="XP_047767816.1">
    <property type="nucleotide sequence ID" value="XM_047911889.1"/>
</dbReference>
<organism evidence="2 3">
    <name type="scientific">Passalora fulva</name>
    <name type="common">Tomato leaf mold</name>
    <name type="synonym">Cladosporium fulvum</name>
    <dbReference type="NCBI Taxonomy" id="5499"/>
    <lineage>
        <taxon>Eukaryota</taxon>
        <taxon>Fungi</taxon>
        <taxon>Dikarya</taxon>
        <taxon>Ascomycota</taxon>
        <taxon>Pezizomycotina</taxon>
        <taxon>Dothideomycetes</taxon>
        <taxon>Dothideomycetidae</taxon>
        <taxon>Mycosphaerellales</taxon>
        <taxon>Mycosphaerellaceae</taxon>
        <taxon>Fulvia</taxon>
    </lineage>
</organism>
<reference evidence="2" key="1">
    <citation type="submission" date="2021-12" db="EMBL/GenBank/DDBJ databases">
        <authorList>
            <person name="Zaccaron A."/>
            <person name="Stergiopoulos I."/>
        </authorList>
    </citation>
    <scope>NUCLEOTIDE SEQUENCE</scope>
    <source>
        <strain evidence="2">Race5_Kim</strain>
    </source>
</reference>
<dbReference type="GeneID" id="71992619"/>
<protein>
    <submittedName>
        <fullName evidence="2">Uncharacterized protein</fullName>
    </submittedName>
</protein>
<name>A0A9Q8PJA5_PASFU</name>
<feature type="compositionally biased region" description="Basic and acidic residues" evidence="1">
    <location>
        <begin position="41"/>
        <end position="62"/>
    </location>
</feature>
<accession>A0A9Q8PJA5</accession>
<dbReference type="KEGG" id="ffu:CLAFUR5_12741"/>